<keyword evidence="2" id="KW-1185">Reference proteome</keyword>
<organism evidence="1 2">
    <name type="scientific">Ancylostoma caninum</name>
    <name type="common">Dog hookworm</name>
    <dbReference type="NCBI Taxonomy" id="29170"/>
    <lineage>
        <taxon>Eukaryota</taxon>
        <taxon>Metazoa</taxon>
        <taxon>Ecdysozoa</taxon>
        <taxon>Nematoda</taxon>
        <taxon>Chromadorea</taxon>
        <taxon>Rhabditida</taxon>
        <taxon>Rhabditina</taxon>
        <taxon>Rhabditomorpha</taxon>
        <taxon>Strongyloidea</taxon>
        <taxon>Ancylostomatidae</taxon>
        <taxon>Ancylostomatinae</taxon>
        <taxon>Ancylostoma</taxon>
    </lineage>
</organism>
<gene>
    <name evidence="1" type="ORF">ANCCAN_16185</name>
</gene>
<comment type="caution">
    <text evidence="1">The sequence shown here is derived from an EMBL/GenBank/DDBJ whole genome shotgun (WGS) entry which is preliminary data.</text>
</comment>
<protein>
    <submittedName>
        <fullName evidence="1">Uncharacterized protein</fullName>
    </submittedName>
</protein>
<name>A0A368G0A6_ANCCA</name>
<reference evidence="1 2" key="1">
    <citation type="submission" date="2014-10" db="EMBL/GenBank/DDBJ databases">
        <title>Draft genome of the hookworm Ancylostoma caninum.</title>
        <authorList>
            <person name="Mitreva M."/>
        </authorList>
    </citation>
    <scope>NUCLEOTIDE SEQUENCE [LARGE SCALE GENOMIC DNA]</scope>
    <source>
        <strain evidence="1 2">Baltimore</strain>
    </source>
</reference>
<proteinExistence type="predicted"/>
<dbReference type="AlphaFoldDB" id="A0A368G0A6"/>
<dbReference type="Proteomes" id="UP000252519">
    <property type="component" value="Unassembled WGS sequence"/>
</dbReference>
<sequence>MYKVFSAAVGEWTMPKYRSLPVNACSSLLRPLWLPVSYKKLTYRSIGRYNRLPFSYPAMGPLPLKRVIRAKPFEHSGNGYFGPLTTKRGQE</sequence>
<accession>A0A368G0A6</accession>
<evidence type="ECO:0000313" key="1">
    <source>
        <dbReference type="EMBL" id="RCN37903.1"/>
    </source>
</evidence>
<evidence type="ECO:0000313" key="2">
    <source>
        <dbReference type="Proteomes" id="UP000252519"/>
    </source>
</evidence>
<dbReference type="EMBL" id="JOJR01000434">
    <property type="protein sequence ID" value="RCN37903.1"/>
    <property type="molecule type" value="Genomic_DNA"/>
</dbReference>